<accession>A0A098VLK9</accession>
<dbReference type="InterPro" id="IPR037171">
    <property type="entry name" value="NagB/RpiA_transferase-like"/>
</dbReference>
<evidence type="ECO:0000313" key="3">
    <source>
        <dbReference type="Proteomes" id="UP000029725"/>
    </source>
</evidence>
<keyword evidence="3" id="KW-1185">Reference proteome</keyword>
<dbReference type="RefSeq" id="XP_013236418.1">
    <property type="nucleotide sequence ID" value="XM_013380964.1"/>
</dbReference>
<dbReference type="VEuPathDB" id="MicrosporidiaDB:DI09_97p50"/>
<dbReference type="Pfam" id="PF01182">
    <property type="entry name" value="Glucosamine_iso"/>
    <property type="match status" value="1"/>
</dbReference>
<dbReference type="HOGENOM" id="CLU_053947_4_0_1"/>
<protein>
    <recommendedName>
        <fullName evidence="1">Glucosamine/galactosamine-6-phosphate isomerase domain-containing protein</fullName>
    </recommendedName>
</protein>
<evidence type="ECO:0000259" key="1">
    <source>
        <dbReference type="Pfam" id="PF01182"/>
    </source>
</evidence>
<reference evidence="2 3" key="1">
    <citation type="submission" date="2014-04" db="EMBL/GenBank/DDBJ databases">
        <title>A new species of microsporidia sheds light on the evolution of extreme parasitism.</title>
        <authorList>
            <person name="Haag K.L."/>
            <person name="James T.Y."/>
            <person name="Larsson R."/>
            <person name="Schaer T.M."/>
            <person name="Refardt D."/>
            <person name="Pombert J.-F."/>
            <person name="Ebert D."/>
        </authorList>
    </citation>
    <scope>NUCLEOTIDE SEQUENCE [LARGE SCALE GENOMIC DNA]</scope>
    <source>
        <strain evidence="2 3">UGP3</strain>
        <tissue evidence="2">Spores</tissue>
    </source>
</reference>
<proteinExistence type="predicted"/>
<dbReference type="SUPFAM" id="SSF100950">
    <property type="entry name" value="NagB/RpiA/CoA transferase-like"/>
    <property type="match status" value="1"/>
</dbReference>
<dbReference type="GeneID" id="25261132"/>
<dbReference type="OrthoDB" id="432544at2759"/>
<dbReference type="InterPro" id="IPR006148">
    <property type="entry name" value="Glc/Gal-6P_isomerase"/>
</dbReference>
<evidence type="ECO:0000313" key="2">
    <source>
        <dbReference type="EMBL" id="KGG49982.1"/>
    </source>
</evidence>
<sequence>MLPSTKIAVISLLERQAFISAVGPLFDAARMKSLKIAVSGGSILPILAEFFQSLPGSSNEKTLLSVAMADERIAIPFDECAGQINGLQAKKLFPSSIAIIQVPQSSPALKDISIIAQAYDHLVCEQLGNNSFDFIFLGVGPDGHCASLFPEASDMGQFSPCAFIPVFNSPKPPPNRISLSISAIASAEYVIFIVPHSTEKEAFVCQLEKLLSDPISGIPAPFPAIRVTQQRSALGKKTLWILDSKFSKFIHSS</sequence>
<dbReference type="PANTHER" id="PTHR11054:SF0">
    <property type="entry name" value="6-PHOSPHOGLUCONOLACTONASE"/>
    <property type="match status" value="1"/>
</dbReference>
<dbReference type="InterPro" id="IPR039104">
    <property type="entry name" value="6PGL"/>
</dbReference>
<organism evidence="2 3">
    <name type="scientific">Mitosporidium daphniae</name>
    <dbReference type="NCBI Taxonomy" id="1485682"/>
    <lineage>
        <taxon>Eukaryota</taxon>
        <taxon>Fungi</taxon>
        <taxon>Fungi incertae sedis</taxon>
        <taxon>Microsporidia</taxon>
        <taxon>Mitosporidium</taxon>
    </lineage>
</organism>
<dbReference type="Proteomes" id="UP000029725">
    <property type="component" value="Unassembled WGS sequence"/>
</dbReference>
<dbReference type="Gene3D" id="3.40.50.1360">
    <property type="match status" value="1"/>
</dbReference>
<dbReference type="GO" id="GO:0005975">
    <property type="term" value="P:carbohydrate metabolic process"/>
    <property type="evidence" value="ECO:0007669"/>
    <property type="project" value="InterPro"/>
</dbReference>
<comment type="caution">
    <text evidence="2">The sequence shown here is derived from an EMBL/GenBank/DDBJ whole genome shotgun (WGS) entry which is preliminary data.</text>
</comment>
<feature type="domain" description="Glucosamine/galactosamine-6-phosphate isomerase" evidence="1">
    <location>
        <begin position="30"/>
        <end position="227"/>
    </location>
</feature>
<name>A0A098VLK9_9MICR</name>
<dbReference type="PANTHER" id="PTHR11054">
    <property type="entry name" value="6-PHOSPHOGLUCONOLACTONASE"/>
    <property type="match status" value="1"/>
</dbReference>
<dbReference type="AlphaFoldDB" id="A0A098VLK9"/>
<gene>
    <name evidence="2" type="ORF">DI09_97p50</name>
</gene>
<dbReference type="EMBL" id="JMKJ01000609">
    <property type="protein sequence ID" value="KGG49982.1"/>
    <property type="molecule type" value="Genomic_DNA"/>
</dbReference>